<organism evidence="3 4">
    <name type="scientific">Pararobbsia silviterrae</name>
    <dbReference type="NCBI Taxonomy" id="1792498"/>
    <lineage>
        <taxon>Bacteria</taxon>
        <taxon>Pseudomonadati</taxon>
        <taxon>Pseudomonadota</taxon>
        <taxon>Betaproteobacteria</taxon>
        <taxon>Burkholderiales</taxon>
        <taxon>Burkholderiaceae</taxon>
        <taxon>Pararobbsia</taxon>
    </lineage>
</organism>
<feature type="region of interest" description="Disordered" evidence="1">
    <location>
        <begin position="1"/>
        <end position="38"/>
    </location>
</feature>
<dbReference type="GO" id="GO:0016853">
    <property type="term" value="F:isomerase activity"/>
    <property type="evidence" value="ECO:0007669"/>
    <property type="project" value="UniProtKB-KW"/>
</dbReference>
<evidence type="ECO:0000256" key="1">
    <source>
        <dbReference type="SAM" id="MobiDB-lite"/>
    </source>
</evidence>
<keyword evidence="2" id="KW-0472">Membrane</keyword>
<feature type="transmembrane region" description="Helical" evidence="2">
    <location>
        <begin position="462"/>
        <end position="481"/>
    </location>
</feature>
<comment type="caution">
    <text evidence="3">The sequence shown here is derived from an EMBL/GenBank/DDBJ whole genome shotgun (WGS) entry which is preliminary data.</text>
</comment>
<accession>A0A494XB43</accession>
<name>A0A494XB43_9BURK</name>
<dbReference type="PANTHER" id="PTHR37422">
    <property type="entry name" value="TEICHURONIC ACID BIOSYNTHESIS PROTEIN TUAE"/>
    <property type="match status" value="1"/>
</dbReference>
<feature type="transmembrane region" description="Helical" evidence="2">
    <location>
        <begin position="76"/>
        <end position="94"/>
    </location>
</feature>
<keyword evidence="3" id="KW-0413">Isomerase</keyword>
<keyword evidence="4" id="KW-1185">Reference proteome</keyword>
<feature type="transmembrane region" description="Helical" evidence="2">
    <location>
        <begin position="185"/>
        <end position="205"/>
    </location>
</feature>
<dbReference type="PANTHER" id="PTHR37422:SF13">
    <property type="entry name" value="LIPOPOLYSACCHARIDE BIOSYNTHESIS PROTEIN PA4999-RELATED"/>
    <property type="match status" value="1"/>
</dbReference>
<dbReference type="EMBL" id="RBZU01000017">
    <property type="protein sequence ID" value="RKP45319.1"/>
    <property type="molecule type" value="Genomic_DNA"/>
</dbReference>
<evidence type="ECO:0000313" key="4">
    <source>
        <dbReference type="Proteomes" id="UP000270342"/>
    </source>
</evidence>
<protein>
    <submittedName>
        <fullName evidence="3">Glucose-6-phosphate isomerase</fullName>
    </submittedName>
</protein>
<feature type="transmembrane region" description="Helical" evidence="2">
    <location>
        <begin position="333"/>
        <end position="351"/>
    </location>
</feature>
<feature type="transmembrane region" description="Helical" evidence="2">
    <location>
        <begin position="46"/>
        <end position="70"/>
    </location>
</feature>
<keyword evidence="2" id="KW-1133">Transmembrane helix</keyword>
<reference evidence="3 4" key="1">
    <citation type="submission" date="2018-10" db="EMBL/GenBank/DDBJ databases">
        <title>Robbsia sp. DHC34, isolated from soil.</title>
        <authorList>
            <person name="Gao Z.-H."/>
            <person name="Qiu L.-H."/>
        </authorList>
    </citation>
    <scope>NUCLEOTIDE SEQUENCE [LARGE SCALE GENOMIC DNA]</scope>
    <source>
        <strain evidence="3 4">DHC34</strain>
    </source>
</reference>
<feature type="transmembrane region" description="Helical" evidence="2">
    <location>
        <begin position="429"/>
        <end position="450"/>
    </location>
</feature>
<feature type="transmembrane region" description="Helical" evidence="2">
    <location>
        <begin position="293"/>
        <end position="321"/>
    </location>
</feature>
<evidence type="ECO:0000256" key="2">
    <source>
        <dbReference type="SAM" id="Phobius"/>
    </source>
</evidence>
<feature type="transmembrane region" description="Helical" evidence="2">
    <location>
        <begin position="130"/>
        <end position="149"/>
    </location>
</feature>
<sequence length="514" mass="55534">MRAMSEMGFGPGEPHRASAWPTGAPRAEQGEAAPTRDAAGRAPKRGLAALAAQPWFPGAAVFGLTLALIVAHQGHLLQYLYPVIAIVAAVVLYFRHPVHWLAFVFWVTFLTPGVRRFADFFNGVFNPVSPIMVVPMATTALAGIGVIRYHRVFAQRRAMPLLLALCGVLYGFCIGVVRVGPMPAIFGLVNWCSPIFVGFHLLIHWRRYGEFRSVLRLTFRYGALVMGLYGVFEFVTMPPWDAFWLIGSQMHSEGDPLPFSVRVASTMNSSGPFAVAAMVCTLMMLADGGRIRAVASCAIVLALMFSSVRTAWGGLVLGLVFPLSALSMRMRMRLIGSGVVLAMLAVPLLSIDKFSEPVMKRLQSMGNLSQDQSFADRSRFYAEFLDTALTDIAGQGLGSTGAATKLDSSSSAGSLAVFDSGLMEIPFVLGWPGTFLFCGGIFTLLGRGFLSAMSIRKDRFAASAVGISLSLLVMLLSSNMLTAGNGNYFYIAVMLPVIGRRAIRHGLAPQAERL</sequence>
<feature type="transmembrane region" description="Helical" evidence="2">
    <location>
        <begin position="217"/>
        <end position="235"/>
    </location>
</feature>
<evidence type="ECO:0000313" key="3">
    <source>
        <dbReference type="EMBL" id="RKP45319.1"/>
    </source>
</evidence>
<dbReference type="Proteomes" id="UP000270342">
    <property type="component" value="Unassembled WGS sequence"/>
</dbReference>
<keyword evidence="2" id="KW-0812">Transmembrane</keyword>
<feature type="transmembrane region" description="Helical" evidence="2">
    <location>
        <begin position="161"/>
        <end position="179"/>
    </location>
</feature>
<feature type="transmembrane region" description="Helical" evidence="2">
    <location>
        <begin position="101"/>
        <end position="118"/>
    </location>
</feature>
<dbReference type="AlphaFoldDB" id="A0A494XB43"/>
<gene>
    <name evidence="3" type="ORF">D7S86_26090</name>
</gene>
<dbReference type="InterPro" id="IPR051533">
    <property type="entry name" value="WaaL-like"/>
</dbReference>
<proteinExistence type="predicted"/>